<dbReference type="Pfam" id="PF01535">
    <property type="entry name" value="PPR"/>
    <property type="match status" value="3"/>
</dbReference>
<accession>A0A1Z5R779</accession>
<dbReference type="FunFam" id="1.25.40.10:FF:000991">
    <property type="entry name" value="Pentatricopeptide repeat-containing protein mitochondrial"/>
    <property type="match status" value="1"/>
</dbReference>
<dbReference type="NCBIfam" id="TIGR00756">
    <property type="entry name" value="PPR"/>
    <property type="match status" value="3"/>
</dbReference>
<keyword evidence="3" id="KW-0809">Transit peptide</keyword>
<dbReference type="GO" id="GO:0005739">
    <property type="term" value="C:mitochondrion"/>
    <property type="evidence" value="ECO:0000318"/>
    <property type="project" value="GO_Central"/>
</dbReference>
<feature type="repeat" description="PPR" evidence="4">
    <location>
        <begin position="247"/>
        <end position="281"/>
    </location>
</feature>
<keyword evidence="7" id="KW-1185">Reference proteome</keyword>
<dbReference type="Gene3D" id="1.25.40.10">
    <property type="entry name" value="Tetratricopeptide repeat domain"/>
    <property type="match status" value="3"/>
</dbReference>
<dbReference type="FunFam" id="1.25.40.10:FF:000253">
    <property type="entry name" value="Pentatricopeptide repeat-containing protein"/>
    <property type="match status" value="1"/>
</dbReference>
<evidence type="ECO:0008006" key="8">
    <source>
        <dbReference type="Google" id="ProtNLM"/>
    </source>
</evidence>
<keyword evidence="2" id="KW-0677">Repeat</keyword>
<evidence type="ECO:0000313" key="6">
    <source>
        <dbReference type="EMBL" id="OQU79216.1"/>
    </source>
</evidence>
<sequence length="549" mass="62224">MRAGGDEEEHGDEDSRRVSHQRGGFADRSLHEPARRSWAAGLRTNDQAMLAATGGRLFSAASARGGHAGGGVSAGSGDTLGKRLLKLIYPKRSAVVVLRRWAEEGRTVEKYQLNRVVRELRKYGRFKHALEICEWMRTRPEMRLLPGDHAVHLDLVAKVRGLASAVKFFEDMPERAKAPSTCNALLHAYVQHGAREKAEAMMAEMARAGYLTCALPFNHMMSLYMASGELERVPEMIKELRRYTVPDLVTYNMWLTYCSKKKSVKSAEKVFALMKDDRVVPDWMTFSLLGSIYINAGLHVEGRNALVEMEKMASRKERAAYSSLLTLYASLSDRGNLDRVWNKMRETFRKFSDTEYKCMLTSLTRFNDIAAAEGLYREWESASGTRDSRIPNTILSYYIKNGMIEKAESFLGQIVEKGVKPSYSTWELFIWGYLGDNKTDKVLECLKKALSSLEKWEPNHELATAIFSQVEKTGDIEAAEKLLVVFRDAGYVTTEMYNSVLRTYAEAKLMPLIVDERMEQDKVAMDVETRRLLRLTSKYPIGEVSTLMS</sequence>
<evidence type="ECO:0000313" key="7">
    <source>
        <dbReference type="Proteomes" id="UP000000768"/>
    </source>
</evidence>
<evidence type="ECO:0000256" key="1">
    <source>
        <dbReference type="ARBA" id="ARBA00007626"/>
    </source>
</evidence>
<protein>
    <recommendedName>
        <fullName evidence="8">Pentacotripeptide-repeat region of PRORP domain-containing protein</fullName>
    </recommendedName>
</protein>
<dbReference type="PANTHER" id="PTHR45717:SF45">
    <property type="entry name" value="OS12G0527900 PROTEIN"/>
    <property type="match status" value="1"/>
</dbReference>
<evidence type="ECO:0000256" key="5">
    <source>
        <dbReference type="SAM" id="MobiDB-lite"/>
    </source>
</evidence>
<dbReference type="PANTHER" id="PTHR45717">
    <property type="entry name" value="OS12G0527900 PROTEIN"/>
    <property type="match status" value="1"/>
</dbReference>
<dbReference type="EMBL" id="CM000767">
    <property type="protein sequence ID" value="OQU79216.1"/>
    <property type="molecule type" value="Genomic_DNA"/>
</dbReference>
<dbReference type="InterPro" id="IPR011990">
    <property type="entry name" value="TPR-like_helical_dom_sf"/>
</dbReference>
<feature type="repeat" description="PPR" evidence="4">
    <location>
        <begin position="178"/>
        <end position="212"/>
    </location>
</feature>
<dbReference type="PROSITE" id="PS51375">
    <property type="entry name" value="PPR"/>
    <property type="match status" value="3"/>
</dbReference>
<dbReference type="Pfam" id="PF13041">
    <property type="entry name" value="PPR_2"/>
    <property type="match status" value="1"/>
</dbReference>
<dbReference type="Gramene" id="OQU79216">
    <property type="protein sequence ID" value="OQU79216"/>
    <property type="gene ID" value="SORBI_3008G113200"/>
</dbReference>
<dbReference type="GO" id="GO:0003729">
    <property type="term" value="F:mRNA binding"/>
    <property type="evidence" value="ECO:0007669"/>
    <property type="project" value="UniProtKB-ARBA"/>
</dbReference>
<dbReference type="InterPro" id="IPR002885">
    <property type="entry name" value="PPR_rpt"/>
</dbReference>
<dbReference type="STRING" id="4558.A0A1Z5R779"/>
<dbReference type="AlphaFoldDB" id="A0A1Z5R779"/>
<evidence type="ECO:0000256" key="4">
    <source>
        <dbReference type="PROSITE-ProRule" id="PRU00708"/>
    </source>
</evidence>
<evidence type="ECO:0000256" key="3">
    <source>
        <dbReference type="ARBA" id="ARBA00022946"/>
    </source>
</evidence>
<dbReference type="InParanoid" id="A0A1Z5R779"/>
<dbReference type="FunFam" id="1.25.40.10:FF:000651">
    <property type="entry name" value="Pentatricopeptide repeat-containing protein mitochondrial"/>
    <property type="match status" value="1"/>
</dbReference>
<dbReference type="ExpressionAtlas" id="A0A1Z5R779">
    <property type="expression patterns" value="baseline and differential"/>
</dbReference>
<gene>
    <name evidence="6" type="ORF">SORBI_3008G113200</name>
</gene>
<proteinExistence type="inferred from homology"/>
<feature type="region of interest" description="Disordered" evidence="5">
    <location>
        <begin position="1"/>
        <end position="30"/>
    </location>
</feature>
<feature type="repeat" description="PPR" evidence="4">
    <location>
        <begin position="387"/>
        <end position="421"/>
    </location>
</feature>
<feature type="compositionally biased region" description="Acidic residues" evidence="5">
    <location>
        <begin position="1"/>
        <end position="12"/>
    </location>
</feature>
<reference evidence="7" key="2">
    <citation type="journal article" date="2018" name="Plant J.">
        <title>The Sorghum bicolor reference genome: improved assembly, gene annotations, a transcriptome atlas, and signatures of genome organization.</title>
        <authorList>
            <person name="McCormick R.F."/>
            <person name="Truong S.K."/>
            <person name="Sreedasyam A."/>
            <person name="Jenkins J."/>
            <person name="Shu S."/>
            <person name="Sims D."/>
            <person name="Kennedy M."/>
            <person name="Amirebrahimi M."/>
            <person name="Weers B.D."/>
            <person name="McKinley B."/>
            <person name="Mattison A."/>
            <person name="Morishige D.T."/>
            <person name="Grimwood J."/>
            <person name="Schmutz J."/>
            <person name="Mullet J.E."/>
        </authorList>
    </citation>
    <scope>NUCLEOTIDE SEQUENCE [LARGE SCALE GENOMIC DNA]</scope>
    <source>
        <strain evidence="7">cv. BTx623</strain>
    </source>
</reference>
<reference evidence="6 7" key="1">
    <citation type="journal article" date="2009" name="Nature">
        <title>The Sorghum bicolor genome and the diversification of grasses.</title>
        <authorList>
            <person name="Paterson A.H."/>
            <person name="Bowers J.E."/>
            <person name="Bruggmann R."/>
            <person name="Dubchak I."/>
            <person name="Grimwood J."/>
            <person name="Gundlach H."/>
            <person name="Haberer G."/>
            <person name="Hellsten U."/>
            <person name="Mitros T."/>
            <person name="Poliakov A."/>
            <person name="Schmutz J."/>
            <person name="Spannagl M."/>
            <person name="Tang H."/>
            <person name="Wang X."/>
            <person name="Wicker T."/>
            <person name="Bharti A.K."/>
            <person name="Chapman J."/>
            <person name="Feltus F.A."/>
            <person name="Gowik U."/>
            <person name="Grigoriev I.V."/>
            <person name="Lyons E."/>
            <person name="Maher C.A."/>
            <person name="Martis M."/>
            <person name="Narechania A."/>
            <person name="Otillar R.P."/>
            <person name="Penning B.W."/>
            <person name="Salamov A.A."/>
            <person name="Wang Y."/>
            <person name="Zhang L."/>
            <person name="Carpita N.C."/>
            <person name="Freeling M."/>
            <person name="Gingle A.R."/>
            <person name="Hash C.T."/>
            <person name="Keller B."/>
            <person name="Klein P."/>
            <person name="Kresovich S."/>
            <person name="McCann M.C."/>
            <person name="Ming R."/>
            <person name="Peterson D.G."/>
            <person name="Mehboob-ur-Rahman"/>
            <person name="Ware D."/>
            <person name="Westhoff P."/>
            <person name="Mayer K.F."/>
            <person name="Messing J."/>
            <person name="Rokhsar D.S."/>
        </authorList>
    </citation>
    <scope>NUCLEOTIDE SEQUENCE [LARGE SCALE GENOMIC DNA]</scope>
    <source>
        <strain evidence="7">cv. BTx623</strain>
    </source>
</reference>
<dbReference type="FunCoup" id="A0A1Z5R779">
    <property type="interactions" value="94"/>
</dbReference>
<evidence type="ECO:0000256" key="2">
    <source>
        <dbReference type="ARBA" id="ARBA00022737"/>
    </source>
</evidence>
<name>A0A1Z5R779_SORBI</name>
<dbReference type="OrthoDB" id="1908178at2759"/>
<organism evidence="6 7">
    <name type="scientific">Sorghum bicolor</name>
    <name type="common">Sorghum</name>
    <name type="synonym">Sorghum vulgare</name>
    <dbReference type="NCBI Taxonomy" id="4558"/>
    <lineage>
        <taxon>Eukaryota</taxon>
        <taxon>Viridiplantae</taxon>
        <taxon>Streptophyta</taxon>
        <taxon>Embryophyta</taxon>
        <taxon>Tracheophyta</taxon>
        <taxon>Spermatophyta</taxon>
        <taxon>Magnoliopsida</taxon>
        <taxon>Liliopsida</taxon>
        <taxon>Poales</taxon>
        <taxon>Poaceae</taxon>
        <taxon>PACMAD clade</taxon>
        <taxon>Panicoideae</taxon>
        <taxon>Andropogonodae</taxon>
        <taxon>Andropogoneae</taxon>
        <taxon>Sorghinae</taxon>
        <taxon>Sorghum</taxon>
    </lineage>
</organism>
<comment type="similarity">
    <text evidence="1">Belongs to the PPR family. P subfamily.</text>
</comment>
<dbReference type="Proteomes" id="UP000000768">
    <property type="component" value="Chromosome 8"/>
</dbReference>